<dbReference type="GO" id="GO:0036064">
    <property type="term" value="C:ciliary basal body"/>
    <property type="evidence" value="ECO:0007669"/>
    <property type="project" value="TreeGrafter"/>
</dbReference>
<dbReference type="GO" id="GO:0005737">
    <property type="term" value="C:cytoplasm"/>
    <property type="evidence" value="ECO:0007669"/>
    <property type="project" value="TreeGrafter"/>
</dbReference>
<feature type="region of interest" description="Disordered" evidence="12">
    <location>
        <begin position="231"/>
        <end position="256"/>
    </location>
</feature>
<evidence type="ECO:0000256" key="5">
    <source>
        <dbReference type="ARBA" id="ARBA00022723"/>
    </source>
</evidence>
<evidence type="ECO:0000256" key="9">
    <source>
        <dbReference type="ARBA" id="ARBA00023212"/>
    </source>
</evidence>
<evidence type="ECO:0000256" key="4">
    <source>
        <dbReference type="ARBA" id="ARBA00022490"/>
    </source>
</evidence>
<dbReference type="GO" id="GO:0005814">
    <property type="term" value="C:centriole"/>
    <property type="evidence" value="ECO:0007669"/>
    <property type="project" value="UniProtKB-SubCell"/>
</dbReference>
<dbReference type="EMBL" id="AKCR02000089">
    <property type="protein sequence ID" value="PKK21169.1"/>
    <property type="molecule type" value="Genomic_DNA"/>
</dbReference>
<keyword evidence="10" id="KW-0966">Cell projection</keyword>
<reference evidence="14 15" key="1">
    <citation type="journal article" date="2013" name="Science">
        <title>Genomic diversity and evolution of the head crest in the rock pigeon.</title>
        <authorList>
            <person name="Shapiro M.D."/>
            <person name="Kronenberg Z."/>
            <person name="Li C."/>
            <person name="Domyan E.T."/>
            <person name="Pan H."/>
            <person name="Campbell M."/>
            <person name="Tan H."/>
            <person name="Huff C.D."/>
            <person name="Hu H."/>
            <person name="Vickrey A.I."/>
            <person name="Nielsen S.C."/>
            <person name="Stringham S.A."/>
            <person name="Hu H."/>
            <person name="Willerslev E."/>
            <person name="Gilbert M.T."/>
            <person name="Yandell M."/>
            <person name="Zhang G."/>
            <person name="Wang J."/>
        </authorList>
    </citation>
    <scope>NUCLEOTIDE SEQUENCE [LARGE SCALE GENOMIC DNA]</scope>
    <source>
        <tissue evidence="14">Blood</tissue>
    </source>
</reference>
<keyword evidence="5" id="KW-0479">Metal-binding</keyword>
<protein>
    <submittedName>
        <fullName evidence="14">DAZ interacting zinc finger protein 1-like</fullName>
    </submittedName>
</protein>
<dbReference type="InterPro" id="IPR032714">
    <property type="entry name" value="DZIP1_N"/>
</dbReference>
<accession>A0A2I0LUR4</accession>
<dbReference type="AlphaFoldDB" id="A0A2I0LUR4"/>
<dbReference type="GO" id="GO:0008270">
    <property type="term" value="F:zinc ion binding"/>
    <property type="evidence" value="ECO:0007669"/>
    <property type="project" value="UniProtKB-KW"/>
</dbReference>
<evidence type="ECO:0000259" key="13">
    <source>
        <dbReference type="PROSITE" id="PS50157"/>
    </source>
</evidence>
<feature type="region of interest" description="Disordered" evidence="12">
    <location>
        <begin position="554"/>
        <end position="585"/>
    </location>
</feature>
<evidence type="ECO:0000313" key="14">
    <source>
        <dbReference type="EMBL" id="PKK21169.1"/>
    </source>
</evidence>
<feature type="region of interest" description="Disordered" evidence="12">
    <location>
        <begin position="667"/>
        <end position="711"/>
    </location>
</feature>
<keyword evidence="8" id="KW-0175">Coiled coil</keyword>
<dbReference type="PANTHER" id="PTHR21502">
    <property type="entry name" value="ZINC FINGER PROTEIN DZIP1"/>
    <property type="match status" value="1"/>
</dbReference>
<evidence type="ECO:0000256" key="12">
    <source>
        <dbReference type="SAM" id="MobiDB-lite"/>
    </source>
</evidence>
<dbReference type="PROSITE" id="PS00028">
    <property type="entry name" value="ZINC_FINGER_C2H2_1"/>
    <property type="match status" value="1"/>
</dbReference>
<dbReference type="GO" id="GO:0060271">
    <property type="term" value="P:cilium assembly"/>
    <property type="evidence" value="ECO:0007669"/>
    <property type="project" value="TreeGrafter"/>
</dbReference>
<dbReference type="InterPro" id="IPR051241">
    <property type="entry name" value="DZIP_RILPL"/>
</dbReference>
<gene>
    <name evidence="14" type="primary">DZIP1L</name>
    <name evidence="14" type="ORF">A306_00010273</name>
</gene>
<evidence type="ECO:0000256" key="3">
    <source>
        <dbReference type="ARBA" id="ARBA00009131"/>
    </source>
</evidence>
<keyword evidence="6 11" id="KW-0863">Zinc-finger</keyword>
<proteinExistence type="inferred from homology"/>
<keyword evidence="15" id="KW-1185">Reference proteome</keyword>
<evidence type="ECO:0000256" key="6">
    <source>
        <dbReference type="ARBA" id="ARBA00022771"/>
    </source>
</evidence>
<comment type="subcellular location">
    <subcellularLocation>
        <location evidence="2">Cytoplasm</location>
        <location evidence="2">Cytoskeleton</location>
        <location evidence="2">Cilium basal body</location>
    </subcellularLocation>
    <subcellularLocation>
        <location evidence="1">Cytoplasm</location>
        <location evidence="1">Cytoskeleton</location>
        <location evidence="1">Microtubule organizing center</location>
        <location evidence="1">Centrosome</location>
        <location evidence="1">Centriole</location>
    </subcellularLocation>
</comment>
<dbReference type="Proteomes" id="UP000053872">
    <property type="component" value="Unassembled WGS sequence"/>
</dbReference>
<dbReference type="InterPro" id="IPR058883">
    <property type="entry name" value="DZIP1_dom"/>
</dbReference>
<dbReference type="PANTHER" id="PTHR21502:SF8">
    <property type="entry name" value="CILIUM ASSEMBLY PROTEIN DZIP1L"/>
    <property type="match status" value="1"/>
</dbReference>
<dbReference type="Pfam" id="PF13815">
    <property type="entry name" value="Dzip-like_N"/>
    <property type="match status" value="1"/>
</dbReference>
<feature type="compositionally biased region" description="Polar residues" evidence="12">
    <location>
        <begin position="673"/>
        <end position="685"/>
    </location>
</feature>
<evidence type="ECO:0000313" key="15">
    <source>
        <dbReference type="Proteomes" id="UP000053872"/>
    </source>
</evidence>
<evidence type="ECO:0000256" key="2">
    <source>
        <dbReference type="ARBA" id="ARBA00004120"/>
    </source>
</evidence>
<comment type="similarity">
    <text evidence="3">Belongs to the DZIP C2H2-type zinc-finger protein family.</text>
</comment>
<keyword evidence="9" id="KW-0206">Cytoskeleton</keyword>
<organism evidence="14 15">
    <name type="scientific">Columba livia</name>
    <name type="common">Rock dove</name>
    <dbReference type="NCBI Taxonomy" id="8932"/>
    <lineage>
        <taxon>Eukaryota</taxon>
        <taxon>Metazoa</taxon>
        <taxon>Chordata</taxon>
        <taxon>Craniata</taxon>
        <taxon>Vertebrata</taxon>
        <taxon>Euteleostomi</taxon>
        <taxon>Archelosauria</taxon>
        <taxon>Archosauria</taxon>
        <taxon>Dinosauria</taxon>
        <taxon>Saurischia</taxon>
        <taxon>Theropoda</taxon>
        <taxon>Coelurosauria</taxon>
        <taxon>Aves</taxon>
        <taxon>Neognathae</taxon>
        <taxon>Neoaves</taxon>
        <taxon>Columbimorphae</taxon>
        <taxon>Columbiformes</taxon>
        <taxon>Columbidae</taxon>
        <taxon>Columba</taxon>
    </lineage>
</organism>
<dbReference type="Pfam" id="PF25977">
    <property type="entry name" value="DZIP1"/>
    <property type="match status" value="1"/>
</dbReference>
<dbReference type="InterPro" id="IPR013087">
    <property type="entry name" value="Znf_C2H2_type"/>
</dbReference>
<dbReference type="PROSITE" id="PS50157">
    <property type="entry name" value="ZINC_FINGER_C2H2_2"/>
    <property type="match status" value="1"/>
</dbReference>
<evidence type="ECO:0000256" key="11">
    <source>
        <dbReference type="PROSITE-ProRule" id="PRU00042"/>
    </source>
</evidence>
<evidence type="ECO:0000256" key="8">
    <source>
        <dbReference type="ARBA" id="ARBA00023054"/>
    </source>
</evidence>
<comment type="caution">
    <text evidence="14">The sequence shown here is derived from an EMBL/GenBank/DDBJ whole genome shotgun (WGS) entry which is preliminary data.</text>
</comment>
<sequence length="752" mass="84325">MPFSADTHEPVGMPGVSPGLVIPVDIHPFHFQPRQLSVDWRRFSAIDVERVAREVDLATLQEHITALTFCNLDGERCPHCGRPADPILLKVLRMAQLSIEYLLHCQERLGTSLATHAQHLQATRTELARGQERAVEQAAQLRGAKEDSRRWKKLMVTQQLLLRAGPSACCKCHLCDKAFVDGSFLQAHLQRRHPEATEAERQKMKQQVEQMEAEVEELKAKLREMQQQLELQRDGEKLRREQEAERARQQEEEGRRDLERWKEEERMKLHGEVDGLRRLFLAVFRDVASRSSAMEGKLHELQAREVATSNLGTLWDDDTDEARWQTWSRAELRERMAAQLKKENEPLHVSPSQDQWEVLDRVHQQMDAPSTQLREQPKVTKSQEKKIRLLSASKPSVTWEVTKVVTDEESSGGDEAAALAGKRRLLGALRRNPNLLKPFRPILEELLEEKLESMGVKRVAKGISTRTYRNLQALLRLQQQQKAEEFPGLLQLRDELGQAVMGKVRQCKKLSSNLPQHLSVISVPSPKSPMSLGGSQPMVTPAAAEAKALVIPQPAPQSRARSLQSPPRSSWGTLRTSKATSPHRGLVPWQRPEAMLGGKKPTPCPMELSPQQEPALSAMVLGNETNSDRSDPDFLEETAVSGTTTSAVTRLLERHLDAATRRPSHGVKLFPAFSSTSPKPSQPTRKLQFAGDSSDLDTSSPKDATESPALAADDALGTTWVPRLTPAARDVAPARNLVIYMLVHIKSNPKRS</sequence>
<evidence type="ECO:0000256" key="7">
    <source>
        <dbReference type="ARBA" id="ARBA00022833"/>
    </source>
</evidence>
<dbReference type="InParanoid" id="A0A2I0LUR4"/>
<keyword evidence="4" id="KW-0963">Cytoplasm</keyword>
<feature type="compositionally biased region" description="Polar residues" evidence="12">
    <location>
        <begin position="559"/>
        <end position="580"/>
    </location>
</feature>
<evidence type="ECO:0000256" key="1">
    <source>
        <dbReference type="ARBA" id="ARBA00004114"/>
    </source>
</evidence>
<feature type="domain" description="C2H2-type" evidence="13">
    <location>
        <begin position="170"/>
        <end position="198"/>
    </location>
</feature>
<name>A0A2I0LUR4_COLLI</name>
<keyword evidence="7" id="KW-0862">Zinc</keyword>
<evidence type="ECO:0000256" key="10">
    <source>
        <dbReference type="ARBA" id="ARBA00023273"/>
    </source>
</evidence>